<accession>A0A9P4J1W0</accession>
<sequence>MWERARSHKQRSGGRKSVAGSSVCDAASRLLLESYQSRRPQSRCRINPPLHLYLIRWRSVKSARRGRRTTSCGTRFRASVRFCSYFGLLPSQSSISLFTLSASHTLVPSHCLTLALSPSRSRTLKLSNSRTRPICSGAILHTLHRVGSMSLSCWRWADFCPGQGSRARIFFAGQPRALNSTSILPQGAARCAGQRTAPCEDTAALDFLLSPTYLEEIVQSIL</sequence>
<organism evidence="2 3">
    <name type="scientific">Myriangium duriaei CBS 260.36</name>
    <dbReference type="NCBI Taxonomy" id="1168546"/>
    <lineage>
        <taxon>Eukaryota</taxon>
        <taxon>Fungi</taxon>
        <taxon>Dikarya</taxon>
        <taxon>Ascomycota</taxon>
        <taxon>Pezizomycotina</taxon>
        <taxon>Dothideomycetes</taxon>
        <taxon>Dothideomycetidae</taxon>
        <taxon>Myriangiales</taxon>
        <taxon>Myriangiaceae</taxon>
        <taxon>Myriangium</taxon>
    </lineage>
</organism>
<dbReference type="AlphaFoldDB" id="A0A9P4J1W0"/>
<name>A0A9P4J1W0_9PEZI</name>
<keyword evidence="3" id="KW-1185">Reference proteome</keyword>
<proteinExistence type="predicted"/>
<evidence type="ECO:0000256" key="1">
    <source>
        <dbReference type="SAM" id="MobiDB-lite"/>
    </source>
</evidence>
<reference evidence="2" key="1">
    <citation type="journal article" date="2020" name="Stud. Mycol.">
        <title>101 Dothideomycetes genomes: a test case for predicting lifestyles and emergence of pathogens.</title>
        <authorList>
            <person name="Haridas S."/>
            <person name="Albert R."/>
            <person name="Binder M."/>
            <person name="Bloem J."/>
            <person name="Labutti K."/>
            <person name="Salamov A."/>
            <person name="Andreopoulos B."/>
            <person name="Baker S."/>
            <person name="Barry K."/>
            <person name="Bills G."/>
            <person name="Bluhm B."/>
            <person name="Cannon C."/>
            <person name="Castanera R."/>
            <person name="Culley D."/>
            <person name="Daum C."/>
            <person name="Ezra D."/>
            <person name="Gonzalez J."/>
            <person name="Henrissat B."/>
            <person name="Kuo A."/>
            <person name="Liang C."/>
            <person name="Lipzen A."/>
            <person name="Lutzoni F."/>
            <person name="Magnuson J."/>
            <person name="Mondo S."/>
            <person name="Nolan M."/>
            <person name="Ohm R."/>
            <person name="Pangilinan J."/>
            <person name="Park H.-J."/>
            <person name="Ramirez L."/>
            <person name="Alfaro M."/>
            <person name="Sun H."/>
            <person name="Tritt A."/>
            <person name="Yoshinaga Y."/>
            <person name="Zwiers L.-H."/>
            <person name="Turgeon B."/>
            <person name="Goodwin S."/>
            <person name="Spatafora J."/>
            <person name="Crous P."/>
            <person name="Grigoriev I."/>
        </authorList>
    </citation>
    <scope>NUCLEOTIDE SEQUENCE</scope>
    <source>
        <strain evidence="2">CBS 260.36</strain>
    </source>
</reference>
<feature type="compositionally biased region" description="Basic residues" evidence="1">
    <location>
        <begin position="1"/>
        <end position="14"/>
    </location>
</feature>
<evidence type="ECO:0000313" key="3">
    <source>
        <dbReference type="Proteomes" id="UP000799439"/>
    </source>
</evidence>
<gene>
    <name evidence="2" type="ORF">K461DRAFT_143216</name>
</gene>
<protein>
    <submittedName>
        <fullName evidence="2">Uncharacterized protein</fullName>
    </submittedName>
</protein>
<dbReference type="Proteomes" id="UP000799439">
    <property type="component" value="Unassembled WGS sequence"/>
</dbReference>
<evidence type="ECO:0000313" key="2">
    <source>
        <dbReference type="EMBL" id="KAF2153616.1"/>
    </source>
</evidence>
<feature type="region of interest" description="Disordered" evidence="1">
    <location>
        <begin position="1"/>
        <end position="20"/>
    </location>
</feature>
<comment type="caution">
    <text evidence="2">The sequence shown here is derived from an EMBL/GenBank/DDBJ whole genome shotgun (WGS) entry which is preliminary data.</text>
</comment>
<dbReference type="EMBL" id="ML996085">
    <property type="protein sequence ID" value="KAF2153616.1"/>
    <property type="molecule type" value="Genomic_DNA"/>
</dbReference>